<proteinExistence type="predicted"/>
<protein>
    <submittedName>
        <fullName evidence="1">Uncharacterized protein</fullName>
    </submittedName>
</protein>
<organism evidence="1 2">
    <name type="scientific">Chaenocephalus aceratus</name>
    <name type="common">Blackfin icefish</name>
    <name type="synonym">Chaenichthys aceratus</name>
    <dbReference type="NCBI Taxonomy" id="36190"/>
    <lineage>
        <taxon>Eukaryota</taxon>
        <taxon>Metazoa</taxon>
        <taxon>Chordata</taxon>
        <taxon>Craniata</taxon>
        <taxon>Vertebrata</taxon>
        <taxon>Euteleostomi</taxon>
        <taxon>Actinopterygii</taxon>
        <taxon>Neopterygii</taxon>
        <taxon>Teleostei</taxon>
        <taxon>Neoteleostei</taxon>
        <taxon>Acanthomorphata</taxon>
        <taxon>Eupercaria</taxon>
        <taxon>Perciformes</taxon>
        <taxon>Notothenioidei</taxon>
        <taxon>Channichthyidae</taxon>
        <taxon>Chaenocephalus</taxon>
    </lineage>
</organism>
<accession>A0ACB9W1X7</accession>
<comment type="caution">
    <text evidence="1">The sequence shown here is derived from an EMBL/GenBank/DDBJ whole genome shotgun (WGS) entry which is preliminary data.</text>
</comment>
<name>A0ACB9W1X7_CHAAC</name>
<evidence type="ECO:0000313" key="1">
    <source>
        <dbReference type="EMBL" id="KAI4806884.1"/>
    </source>
</evidence>
<dbReference type="EMBL" id="CM043804">
    <property type="protein sequence ID" value="KAI4806884.1"/>
    <property type="molecule type" value="Genomic_DNA"/>
</dbReference>
<evidence type="ECO:0000313" key="2">
    <source>
        <dbReference type="Proteomes" id="UP001057452"/>
    </source>
</evidence>
<gene>
    <name evidence="1" type="ORF">KUCAC02_017677</name>
</gene>
<sequence>MVTNMLLLVLFVSDFLPHLVEGACSKPLYITTPKQMEALRGSCLLIPCNFSAVSDKGFNSSREIFGVWIKKEPTFGKTKENWIFHSDGTINKYPMSLTGNLTQRNCTTLFSSLEKSHTDKYFFRIENSLFLATAACDPLQITVEDSPPSPTIEISGDLKEAESVTVTCSAPAPCPHSPPKLIWTLQQDPRNTMEENPDRTFTTKIQKTLTLTDQHDGFNITCSASYPVNEGKDVKTAEETKSLHVSYAPKNTLASVSRPSTLVSAGGWVELSCSSRAQPLVSSFTWFKESQDGDTNVSQGEIYSFNATEGGRYYCVATNELGNGKSTTIHLANGGAEQLDGSSPWGGVVGGIIGIMILICFAVAVWWLKSKHTTQEQSQGEQIRGEHETQINDTQRLTAVQESAAATETGEEIYYGEIDFSKHRNKSPPVSEQDGGQTEDTLYAQVKVSETANRPEDLYAQVKRK</sequence>
<dbReference type="Proteomes" id="UP001057452">
    <property type="component" value="Chromosome 20"/>
</dbReference>
<keyword evidence="2" id="KW-1185">Reference proteome</keyword>
<reference evidence="1" key="1">
    <citation type="submission" date="2022-05" db="EMBL/GenBank/DDBJ databases">
        <title>Chromosome-level genome of Chaenocephalus aceratus.</title>
        <authorList>
            <person name="Park H."/>
        </authorList>
    </citation>
    <scope>NUCLEOTIDE SEQUENCE</scope>
    <source>
        <strain evidence="1">KU_202001</strain>
    </source>
</reference>